<keyword evidence="2" id="KW-1185">Reference proteome</keyword>
<evidence type="ECO:0000313" key="2">
    <source>
        <dbReference type="Proteomes" id="UP001315967"/>
    </source>
</evidence>
<dbReference type="RefSeq" id="WP_313794182.1">
    <property type="nucleotide sequence ID" value="NZ_CP102453.1"/>
</dbReference>
<dbReference type="EMBL" id="CP102453">
    <property type="protein sequence ID" value="UUX34681.1"/>
    <property type="molecule type" value="Genomic_DNA"/>
</dbReference>
<evidence type="ECO:0000313" key="1">
    <source>
        <dbReference type="EMBL" id="UUX34681.1"/>
    </source>
</evidence>
<gene>
    <name evidence="1" type="ORF">NRE15_03240</name>
</gene>
<organism evidence="1 2">
    <name type="scientific">Fundicoccus culcitae</name>
    <dbReference type="NCBI Taxonomy" id="2969821"/>
    <lineage>
        <taxon>Bacteria</taxon>
        <taxon>Bacillati</taxon>
        <taxon>Bacillota</taxon>
        <taxon>Bacilli</taxon>
        <taxon>Lactobacillales</taxon>
        <taxon>Aerococcaceae</taxon>
        <taxon>Fundicoccus</taxon>
    </lineage>
</organism>
<sequence length="53" mass="5822">MATEKDTIQMFNFMDESESTAYVCDIETGICGPAEVNNTSETDKNITVLKGDN</sequence>
<name>A0ABY5P7X0_9LACT</name>
<protein>
    <submittedName>
        <fullName evidence="1">Uncharacterized protein</fullName>
    </submittedName>
</protein>
<accession>A0ABY5P7X0</accession>
<proteinExistence type="predicted"/>
<reference evidence="1 2" key="1">
    <citation type="submission" date="2022-08" db="EMBL/GenBank/DDBJ databases">
        <title>Aerococcaceae sp. nov isolated from spoiled eye mask.</title>
        <authorList>
            <person name="Zhou G."/>
            <person name="Xie X.-B."/>
            <person name="Shi Q.-S."/>
            <person name="Wang Y.-S."/>
            <person name="Wen X."/>
            <person name="Peng H."/>
            <person name="Yang X.-J."/>
            <person name="Tao H.-B."/>
            <person name="Huang X.-M."/>
        </authorList>
    </citation>
    <scope>NUCLEOTIDE SEQUENCE [LARGE SCALE GENOMIC DNA]</scope>
    <source>
        <strain evidence="2">DM20194951</strain>
    </source>
</reference>
<dbReference type="Proteomes" id="UP001315967">
    <property type="component" value="Chromosome"/>
</dbReference>